<proteinExistence type="predicted"/>
<name>A0A5B7FUB5_PORTR</name>
<evidence type="ECO:0000256" key="1">
    <source>
        <dbReference type="SAM" id="MobiDB-lite"/>
    </source>
</evidence>
<feature type="region of interest" description="Disordered" evidence="1">
    <location>
        <begin position="1"/>
        <end position="47"/>
    </location>
</feature>
<dbReference type="EMBL" id="VSRR010007992">
    <property type="protein sequence ID" value="MPC47904.1"/>
    <property type="molecule type" value="Genomic_DNA"/>
</dbReference>
<feature type="compositionally biased region" description="Low complexity" evidence="1">
    <location>
        <begin position="74"/>
        <end position="88"/>
    </location>
</feature>
<feature type="region of interest" description="Disordered" evidence="1">
    <location>
        <begin position="64"/>
        <end position="103"/>
    </location>
</feature>
<sequence length="103" mass="11101">MLPEKRSRGDQPASIAPCQGPRGQAGGTRVKAPQLKRKVDFSSPSRPEPYFLELLIRSLVMSHRSPPLSPFPSAPSSSSFFFSSSSSLPSPPYQDATVSLISP</sequence>
<organism evidence="2 3">
    <name type="scientific">Portunus trituberculatus</name>
    <name type="common">Swimming crab</name>
    <name type="synonym">Neptunus trituberculatus</name>
    <dbReference type="NCBI Taxonomy" id="210409"/>
    <lineage>
        <taxon>Eukaryota</taxon>
        <taxon>Metazoa</taxon>
        <taxon>Ecdysozoa</taxon>
        <taxon>Arthropoda</taxon>
        <taxon>Crustacea</taxon>
        <taxon>Multicrustacea</taxon>
        <taxon>Malacostraca</taxon>
        <taxon>Eumalacostraca</taxon>
        <taxon>Eucarida</taxon>
        <taxon>Decapoda</taxon>
        <taxon>Pleocyemata</taxon>
        <taxon>Brachyura</taxon>
        <taxon>Eubrachyura</taxon>
        <taxon>Portunoidea</taxon>
        <taxon>Portunidae</taxon>
        <taxon>Portuninae</taxon>
        <taxon>Portunus</taxon>
    </lineage>
</organism>
<evidence type="ECO:0000313" key="3">
    <source>
        <dbReference type="Proteomes" id="UP000324222"/>
    </source>
</evidence>
<comment type="caution">
    <text evidence="2">The sequence shown here is derived from an EMBL/GenBank/DDBJ whole genome shotgun (WGS) entry which is preliminary data.</text>
</comment>
<protein>
    <submittedName>
        <fullName evidence="2">Uncharacterized protein</fullName>
    </submittedName>
</protein>
<dbReference type="Proteomes" id="UP000324222">
    <property type="component" value="Unassembled WGS sequence"/>
</dbReference>
<reference evidence="2 3" key="1">
    <citation type="submission" date="2019-05" db="EMBL/GenBank/DDBJ databases">
        <title>Another draft genome of Portunus trituberculatus and its Hox gene families provides insights of decapod evolution.</title>
        <authorList>
            <person name="Jeong J.-H."/>
            <person name="Song I."/>
            <person name="Kim S."/>
            <person name="Choi T."/>
            <person name="Kim D."/>
            <person name="Ryu S."/>
            <person name="Kim W."/>
        </authorList>
    </citation>
    <scope>NUCLEOTIDE SEQUENCE [LARGE SCALE GENOMIC DNA]</scope>
    <source>
        <tissue evidence="2">Muscle</tissue>
    </source>
</reference>
<keyword evidence="3" id="KW-1185">Reference proteome</keyword>
<evidence type="ECO:0000313" key="2">
    <source>
        <dbReference type="EMBL" id="MPC47904.1"/>
    </source>
</evidence>
<dbReference type="AlphaFoldDB" id="A0A5B7FUB5"/>
<gene>
    <name evidence="2" type="ORF">E2C01_041665</name>
</gene>
<accession>A0A5B7FUB5</accession>